<keyword evidence="2" id="KW-1185">Reference proteome</keyword>
<evidence type="ECO:0000313" key="2">
    <source>
        <dbReference type="Proteomes" id="UP000092445"/>
    </source>
</evidence>
<organism evidence="1 2">
    <name type="scientific">Glossina pallidipes</name>
    <name type="common">Tsetse fly</name>
    <dbReference type="NCBI Taxonomy" id="7398"/>
    <lineage>
        <taxon>Eukaryota</taxon>
        <taxon>Metazoa</taxon>
        <taxon>Ecdysozoa</taxon>
        <taxon>Arthropoda</taxon>
        <taxon>Hexapoda</taxon>
        <taxon>Insecta</taxon>
        <taxon>Pterygota</taxon>
        <taxon>Neoptera</taxon>
        <taxon>Endopterygota</taxon>
        <taxon>Diptera</taxon>
        <taxon>Brachycera</taxon>
        <taxon>Muscomorpha</taxon>
        <taxon>Hippoboscoidea</taxon>
        <taxon>Glossinidae</taxon>
        <taxon>Glossina</taxon>
    </lineage>
</organism>
<protein>
    <submittedName>
        <fullName evidence="1">Uncharacterized protein</fullName>
    </submittedName>
</protein>
<accession>A0A1A9Z6D2</accession>
<evidence type="ECO:0000313" key="1">
    <source>
        <dbReference type="EnsemblMetazoa" id="GPAI005272-PA"/>
    </source>
</evidence>
<dbReference type="Proteomes" id="UP000092445">
    <property type="component" value="Unassembled WGS sequence"/>
</dbReference>
<proteinExistence type="predicted"/>
<dbReference type="VEuPathDB" id="VectorBase:GPAI005272"/>
<name>A0A1A9Z6D2_GLOPL</name>
<dbReference type="PROSITE" id="PS51257">
    <property type="entry name" value="PROKAR_LIPOPROTEIN"/>
    <property type="match status" value="1"/>
</dbReference>
<sequence length="121" mass="13813">MLRAVQWGFGEEGGLGRLLSSLCFVQGCVQKDVCKCPHGCQGGYKIKVSRIYSQDLKMEIFLKTLEDLGELNEIDYYPGIQDLIKQLKDNYDDDEEQDNEDPSLAIVAIASWRQRSMELNF</sequence>
<reference evidence="2" key="1">
    <citation type="submission" date="2014-03" db="EMBL/GenBank/DDBJ databases">
        <authorList>
            <person name="Aksoy S."/>
            <person name="Warren W."/>
            <person name="Wilson R.K."/>
        </authorList>
    </citation>
    <scope>NUCLEOTIDE SEQUENCE [LARGE SCALE GENOMIC DNA]</scope>
    <source>
        <strain evidence="2">IAEA</strain>
    </source>
</reference>
<dbReference type="AlphaFoldDB" id="A0A1A9Z6D2"/>
<dbReference type="EnsemblMetazoa" id="GPAI005272-RA">
    <property type="protein sequence ID" value="GPAI005272-PA"/>
    <property type="gene ID" value="GPAI005272"/>
</dbReference>
<reference evidence="1" key="2">
    <citation type="submission" date="2020-05" db="UniProtKB">
        <authorList>
            <consortium name="EnsemblMetazoa"/>
        </authorList>
    </citation>
    <scope>IDENTIFICATION</scope>
    <source>
        <strain evidence="1">IAEA</strain>
    </source>
</reference>